<name>A0A5C3R092_9AGAR</name>
<sequence length="659" mass="74851">MGLYDDPNDTDPLGFFAARGDPPPKAVTPAEARRQAKERSASIFANYRLLQGALRCHEATIRKPDFVAFRRSDNSDRSAYIWPYINQEELLKPQALPLLLNARGRHHPSVFAAADGEAMHLGKITFAVMPAFLNCYAMLLNGQLRQEDYGKVLNWDDHEDAFDWMHTRKQFNTGDGPLTAMVAGGPHRPPPDLDLDRNESLLAARVALAEDHVWALREDPSYFAETILEMRQHRQELIPDVKGNVHPVLKPERENTLWARIIRNIVAEAYLHVDMFAELHSQAKRLQVIKAKFEKCIEPLQDLPEEYLGALLKFRHYLKQMTKGPMGQLKMTVVAAPKIRPYFARQVPNSPTTTMMFIQQNPQVKMDPVAFQLMWLLRTLWEDENDLFLCRLPTVVDQLDRREENIKKEFAAHHTKQSKLLEVLKDTNAMPFSRAGDPPQKKFDYPVGKRPSKAITERLRQSEAILDLFWDAIDKARILVLSLSEPGALQRTVEWAEPKIRQLSSIYYDSASSASISGRKEALAAALEADSKTKVKTRGAPNVQDLTNAVSSSPVSESAAHHPIFHVDSRALKVFKTLFYVPSPHATPGEVPWNDFLHAMTSIGFSAQKLYGSVWHFQPSAMNLERTRRHCRRLSRAYGRSGEMFALKEAEVIDPLEAQ</sequence>
<gene>
    <name evidence="2" type="ORF">BDV98DRAFT_581110</name>
</gene>
<protein>
    <submittedName>
        <fullName evidence="2">Uncharacterized protein</fullName>
    </submittedName>
</protein>
<proteinExistence type="predicted"/>
<organism evidence="2 3">
    <name type="scientific">Pterulicium gracile</name>
    <dbReference type="NCBI Taxonomy" id="1884261"/>
    <lineage>
        <taxon>Eukaryota</taxon>
        <taxon>Fungi</taxon>
        <taxon>Dikarya</taxon>
        <taxon>Basidiomycota</taxon>
        <taxon>Agaricomycotina</taxon>
        <taxon>Agaricomycetes</taxon>
        <taxon>Agaricomycetidae</taxon>
        <taxon>Agaricales</taxon>
        <taxon>Pleurotineae</taxon>
        <taxon>Pterulaceae</taxon>
        <taxon>Pterulicium</taxon>
    </lineage>
</organism>
<dbReference type="AlphaFoldDB" id="A0A5C3R092"/>
<keyword evidence="3" id="KW-1185">Reference proteome</keyword>
<dbReference type="PANTHER" id="PTHR40788">
    <property type="entry name" value="CLR5 DOMAIN-CONTAINING PROTEIN-RELATED"/>
    <property type="match status" value="1"/>
</dbReference>
<dbReference type="STRING" id="1884261.A0A5C3R092"/>
<dbReference type="Proteomes" id="UP000305067">
    <property type="component" value="Unassembled WGS sequence"/>
</dbReference>
<reference evidence="2 3" key="1">
    <citation type="journal article" date="2019" name="Nat. Ecol. Evol.">
        <title>Megaphylogeny resolves global patterns of mushroom evolution.</title>
        <authorList>
            <person name="Varga T."/>
            <person name="Krizsan K."/>
            <person name="Foldi C."/>
            <person name="Dima B."/>
            <person name="Sanchez-Garcia M."/>
            <person name="Sanchez-Ramirez S."/>
            <person name="Szollosi G.J."/>
            <person name="Szarkandi J.G."/>
            <person name="Papp V."/>
            <person name="Albert L."/>
            <person name="Andreopoulos W."/>
            <person name="Angelini C."/>
            <person name="Antonin V."/>
            <person name="Barry K.W."/>
            <person name="Bougher N.L."/>
            <person name="Buchanan P."/>
            <person name="Buyck B."/>
            <person name="Bense V."/>
            <person name="Catcheside P."/>
            <person name="Chovatia M."/>
            <person name="Cooper J."/>
            <person name="Damon W."/>
            <person name="Desjardin D."/>
            <person name="Finy P."/>
            <person name="Geml J."/>
            <person name="Haridas S."/>
            <person name="Hughes K."/>
            <person name="Justo A."/>
            <person name="Karasinski D."/>
            <person name="Kautmanova I."/>
            <person name="Kiss B."/>
            <person name="Kocsube S."/>
            <person name="Kotiranta H."/>
            <person name="LaButti K.M."/>
            <person name="Lechner B.E."/>
            <person name="Liimatainen K."/>
            <person name="Lipzen A."/>
            <person name="Lukacs Z."/>
            <person name="Mihaltcheva S."/>
            <person name="Morgado L.N."/>
            <person name="Niskanen T."/>
            <person name="Noordeloos M.E."/>
            <person name="Ohm R.A."/>
            <person name="Ortiz-Santana B."/>
            <person name="Ovrebo C."/>
            <person name="Racz N."/>
            <person name="Riley R."/>
            <person name="Savchenko A."/>
            <person name="Shiryaev A."/>
            <person name="Soop K."/>
            <person name="Spirin V."/>
            <person name="Szebenyi C."/>
            <person name="Tomsovsky M."/>
            <person name="Tulloss R.E."/>
            <person name="Uehling J."/>
            <person name="Grigoriev I.V."/>
            <person name="Vagvolgyi C."/>
            <person name="Papp T."/>
            <person name="Martin F.M."/>
            <person name="Miettinen O."/>
            <person name="Hibbett D.S."/>
            <person name="Nagy L.G."/>
        </authorList>
    </citation>
    <scope>NUCLEOTIDE SEQUENCE [LARGE SCALE GENOMIC DNA]</scope>
    <source>
        <strain evidence="2 3">CBS 309.79</strain>
    </source>
</reference>
<evidence type="ECO:0000313" key="2">
    <source>
        <dbReference type="EMBL" id="TFL04094.1"/>
    </source>
</evidence>
<dbReference type="EMBL" id="ML178819">
    <property type="protein sequence ID" value="TFL04094.1"/>
    <property type="molecule type" value="Genomic_DNA"/>
</dbReference>
<evidence type="ECO:0000256" key="1">
    <source>
        <dbReference type="SAM" id="MobiDB-lite"/>
    </source>
</evidence>
<feature type="region of interest" description="Disordered" evidence="1">
    <location>
        <begin position="1"/>
        <end position="27"/>
    </location>
</feature>
<accession>A0A5C3R092</accession>
<evidence type="ECO:0000313" key="3">
    <source>
        <dbReference type="Proteomes" id="UP000305067"/>
    </source>
</evidence>
<dbReference type="PANTHER" id="PTHR40788:SF2">
    <property type="entry name" value="CLR5 DOMAIN-CONTAINING PROTEIN"/>
    <property type="match status" value="1"/>
</dbReference>
<dbReference type="OrthoDB" id="2922289at2759"/>